<organism evidence="2 3">
    <name type="scientific">Candidatus Scalindua rubra</name>
    <dbReference type="NCBI Taxonomy" id="1872076"/>
    <lineage>
        <taxon>Bacteria</taxon>
        <taxon>Pseudomonadati</taxon>
        <taxon>Planctomycetota</taxon>
        <taxon>Candidatus Brocadiia</taxon>
        <taxon>Candidatus Brocadiales</taxon>
        <taxon>Candidatus Scalinduaceae</taxon>
        <taxon>Candidatus Scalindua</taxon>
    </lineage>
</organism>
<dbReference type="CDD" id="cd02440">
    <property type="entry name" value="AdoMet_MTases"/>
    <property type="match status" value="1"/>
</dbReference>
<dbReference type="Gene3D" id="3.40.50.150">
    <property type="entry name" value="Vaccinia Virus protein VP39"/>
    <property type="match status" value="1"/>
</dbReference>
<dbReference type="InterPro" id="IPR029063">
    <property type="entry name" value="SAM-dependent_MTases_sf"/>
</dbReference>
<dbReference type="PANTHER" id="PTHR43591:SF24">
    <property type="entry name" value="2-METHOXY-6-POLYPRENYL-1,4-BENZOQUINOL METHYLASE, MITOCHONDRIAL"/>
    <property type="match status" value="1"/>
</dbReference>
<dbReference type="InterPro" id="IPR013216">
    <property type="entry name" value="Methyltransf_11"/>
</dbReference>
<comment type="caution">
    <text evidence="2">The sequence shown here is derived from an EMBL/GenBank/DDBJ whole genome shotgun (WGS) entry which is preliminary data.</text>
</comment>
<evidence type="ECO:0000259" key="1">
    <source>
        <dbReference type="Pfam" id="PF08241"/>
    </source>
</evidence>
<evidence type="ECO:0000313" key="2">
    <source>
        <dbReference type="EMBL" id="ODS33398.1"/>
    </source>
</evidence>
<dbReference type="AlphaFoldDB" id="A0A1E3XCT0"/>
<protein>
    <recommendedName>
        <fullName evidence="1">Methyltransferase type 11 domain-containing protein</fullName>
    </recommendedName>
</protein>
<dbReference type="GO" id="GO:0008757">
    <property type="term" value="F:S-adenosylmethionine-dependent methyltransferase activity"/>
    <property type="evidence" value="ECO:0007669"/>
    <property type="project" value="InterPro"/>
</dbReference>
<reference evidence="2 3" key="1">
    <citation type="submission" date="2016-07" db="EMBL/GenBank/DDBJ databases">
        <title>Draft genome of Scalindua rubra, obtained from a brine-seawater interface in the Red Sea, sheds light on salt adaptation in anammox bacteria.</title>
        <authorList>
            <person name="Speth D.R."/>
            <person name="Lagkouvardos I."/>
            <person name="Wang Y."/>
            <person name="Qian P.-Y."/>
            <person name="Dutilh B.E."/>
            <person name="Jetten M.S."/>
        </authorList>
    </citation>
    <scope>NUCLEOTIDE SEQUENCE [LARGE SCALE GENOMIC DNA]</scope>
    <source>
        <strain evidence="2">BSI-1</strain>
    </source>
</reference>
<name>A0A1E3XCT0_9BACT</name>
<gene>
    <name evidence="2" type="ORF">SCARUB_01435</name>
</gene>
<dbReference type="PANTHER" id="PTHR43591">
    <property type="entry name" value="METHYLTRANSFERASE"/>
    <property type="match status" value="1"/>
</dbReference>
<proteinExistence type="predicted"/>
<dbReference type="EMBL" id="MAYW01000029">
    <property type="protein sequence ID" value="ODS33398.1"/>
    <property type="molecule type" value="Genomic_DNA"/>
</dbReference>
<accession>A0A1E3XCT0</accession>
<sequence length="247" mass="28695">MKDYFVSISSKYDDLRGKEILPPLCNTLERLTNKDSKVLDVACGTGLFLIPIATKFDLELFGSDLSLGMLKTAYKKTGNNNHKVRFLGADVHNLPFPDKYFDVLISTNAIHHFDLVKSLKECARVLKKGGSYVVFSRFREQNDRSFWGKNFPNFAVKENRLYDREEFVDAAEKIEELDLDNINELRFEKQATEEEILAEATNKKYSTFELYTEEEFKESLNSFKNWLKGRKNIHFTSEIGEVIFKRI</sequence>
<dbReference type="SUPFAM" id="SSF53335">
    <property type="entry name" value="S-adenosyl-L-methionine-dependent methyltransferases"/>
    <property type="match status" value="1"/>
</dbReference>
<dbReference type="Proteomes" id="UP000094056">
    <property type="component" value="Unassembled WGS sequence"/>
</dbReference>
<feature type="domain" description="Methyltransferase type 11" evidence="1">
    <location>
        <begin position="39"/>
        <end position="133"/>
    </location>
</feature>
<dbReference type="Pfam" id="PF08241">
    <property type="entry name" value="Methyltransf_11"/>
    <property type="match status" value="1"/>
</dbReference>
<evidence type="ECO:0000313" key="3">
    <source>
        <dbReference type="Proteomes" id="UP000094056"/>
    </source>
</evidence>